<reference evidence="2 3" key="1">
    <citation type="submission" date="2015-04" db="EMBL/GenBank/DDBJ databases">
        <title>The draft genome sequence of Roseovarius sp.R12b.</title>
        <authorList>
            <person name="Li G."/>
            <person name="Lai Q."/>
            <person name="Shao Z."/>
            <person name="Yan P."/>
        </authorList>
    </citation>
    <scope>NUCLEOTIDE SEQUENCE [LARGE SCALE GENOMIC DNA]</scope>
    <source>
        <strain evidence="2 3">R12B</strain>
    </source>
</reference>
<dbReference type="Pfam" id="PF20256">
    <property type="entry name" value="MoCoBD_2"/>
    <property type="match status" value="2"/>
</dbReference>
<dbReference type="SUPFAM" id="SSF56003">
    <property type="entry name" value="Molybdenum cofactor-binding domain"/>
    <property type="match status" value="2"/>
</dbReference>
<name>A0A0T5NWE1_9RHOB</name>
<dbReference type="InterPro" id="IPR037165">
    <property type="entry name" value="AldOxase/xan_DH_Mopterin-bd_sf"/>
</dbReference>
<comment type="caution">
    <text evidence="2">The sequence shown here is derived from an EMBL/GenBank/DDBJ whole genome shotgun (WGS) entry which is preliminary data.</text>
</comment>
<dbReference type="InterPro" id="IPR008274">
    <property type="entry name" value="AldOxase/xan_DH_MoCoBD1"/>
</dbReference>
<evidence type="ECO:0000313" key="2">
    <source>
        <dbReference type="EMBL" id="KRS13252.1"/>
    </source>
</evidence>
<dbReference type="InterPro" id="IPR052516">
    <property type="entry name" value="N-heterocyclic_Hydroxylase"/>
</dbReference>
<dbReference type="PROSITE" id="PS51318">
    <property type="entry name" value="TAT"/>
    <property type="match status" value="1"/>
</dbReference>
<organism evidence="2 3">
    <name type="scientific">Roseovarius atlanticus</name>
    <dbReference type="NCBI Taxonomy" id="1641875"/>
    <lineage>
        <taxon>Bacteria</taxon>
        <taxon>Pseudomonadati</taxon>
        <taxon>Pseudomonadota</taxon>
        <taxon>Alphaproteobacteria</taxon>
        <taxon>Rhodobacterales</taxon>
        <taxon>Roseobacteraceae</taxon>
        <taxon>Roseovarius</taxon>
    </lineage>
</organism>
<dbReference type="InterPro" id="IPR006311">
    <property type="entry name" value="TAT_signal"/>
</dbReference>
<dbReference type="Proteomes" id="UP000051295">
    <property type="component" value="Unassembled WGS sequence"/>
</dbReference>
<feature type="domain" description="Aldehyde oxidase/xanthine dehydrogenase a/b hammerhead" evidence="1">
    <location>
        <begin position="210"/>
        <end position="288"/>
    </location>
</feature>
<dbReference type="Pfam" id="PF02738">
    <property type="entry name" value="MoCoBD_1"/>
    <property type="match status" value="1"/>
</dbReference>
<dbReference type="InterPro" id="IPR046867">
    <property type="entry name" value="AldOxase/xan_DH_MoCoBD2"/>
</dbReference>
<dbReference type="PIRSF" id="PIRSF036389">
    <property type="entry name" value="IOR_B"/>
    <property type="match status" value="1"/>
</dbReference>
<dbReference type="OrthoDB" id="9767994at2"/>
<evidence type="ECO:0000313" key="3">
    <source>
        <dbReference type="Proteomes" id="UP000051295"/>
    </source>
</evidence>
<protein>
    <submittedName>
        <fullName evidence="2">Twin-arginine translocation pathway signal protein</fullName>
    </submittedName>
</protein>
<dbReference type="SMART" id="SM01008">
    <property type="entry name" value="Ald_Xan_dh_C"/>
    <property type="match status" value="1"/>
</dbReference>
<dbReference type="InterPro" id="IPR012368">
    <property type="entry name" value="OxRdtase_Mopterin-bd_su_IorB"/>
</dbReference>
<dbReference type="AlphaFoldDB" id="A0A0T5NWE1"/>
<sequence>MPATRAMTTTRRGFLTMSAGAAGGLLLGAAVPVRGLAQSGAQGEVLVTPFVHVMPDNTVLVLSKHLDMGQGTASGLATLVAEELDASMDQVTTDFAPSNPEVYANTAFGVQGTGGSTAMPNSWEQYRKAGATVRAMLVNAAASEWGVDASEIGVAEGKLSAGENSATFGELASLAASQQPPEDVALKAPGDWVYIGKSFARVDVPQKTQGSVGMFGIDRQPEDGLVAVTARPPRFGATLASVDATDAKEMDGVLDVLEIPQGVVVVAETTWKAMQARDALTLEWTEGSGETRGTDALMQEFRALLDQPGNPAEPKGDAAAKLEQADKIIEADYVFPYLAHAPMEPLDMTVLFDGSSAQFWGGSQLQTVDHGTAASVLGLEMGQVQIHTKWGGGSFGRRATGDAHLVAEAATIGKAWLDAGHDARPIKLVYTREDDIKGGYYRPLTMHRVRAGLDADGNISGWEHRIVSQSIAKGTPFEQYMVKNGVDDTTIEGIHPTPYAIPDLSVDVHHPDVGVPVLWWRSVGHTHTAYVMETMMDELAEAAGRDPVEFRLSYLGEDARLAGVLKLAVEKAGEAGPEGTYRGIAVHKSFGSYVAEVADVRLREDGTIKVEKVTCGVDCGVPINPDNVVAQVEGALGYGLSSILREQVTLTDGEVDQFNFPDYMPLRISDMPQVEVHIVPSTEAPTGIGEPGTPPIGPAVANAVYKATGERVRSLPMSQHGLA</sequence>
<dbReference type="Gene3D" id="3.90.1170.50">
    <property type="entry name" value="Aldehyde oxidase/xanthine dehydrogenase, a/b hammerhead"/>
    <property type="match status" value="1"/>
</dbReference>
<dbReference type="InterPro" id="IPR000674">
    <property type="entry name" value="Ald_Oxase/Xan_DH_a/b"/>
</dbReference>
<dbReference type="Gene3D" id="3.30.365.10">
    <property type="entry name" value="Aldehyde oxidase/xanthine dehydrogenase, molybdopterin binding domain"/>
    <property type="match status" value="4"/>
</dbReference>
<dbReference type="GO" id="GO:0016491">
    <property type="term" value="F:oxidoreductase activity"/>
    <property type="evidence" value="ECO:0007669"/>
    <property type="project" value="InterPro"/>
</dbReference>
<keyword evidence="3" id="KW-1185">Reference proteome</keyword>
<dbReference type="STRING" id="1641875.XM53_08585"/>
<dbReference type="PANTHER" id="PTHR47495:SF2">
    <property type="entry name" value="ALDEHYDE DEHYDROGENASE"/>
    <property type="match status" value="1"/>
</dbReference>
<dbReference type="PATRIC" id="fig|1641875.4.peg.4118"/>
<proteinExistence type="predicted"/>
<dbReference type="EMBL" id="LAXJ01000007">
    <property type="protein sequence ID" value="KRS13252.1"/>
    <property type="molecule type" value="Genomic_DNA"/>
</dbReference>
<gene>
    <name evidence="2" type="ORF">XM53_08585</name>
</gene>
<evidence type="ECO:0000259" key="1">
    <source>
        <dbReference type="SMART" id="SM01008"/>
    </source>
</evidence>
<dbReference type="PANTHER" id="PTHR47495">
    <property type="entry name" value="ALDEHYDE DEHYDROGENASE"/>
    <property type="match status" value="1"/>
</dbReference>
<accession>A0A0T5NWE1</accession>